<organism evidence="2">
    <name type="scientific">Anguilla anguilla</name>
    <name type="common">European freshwater eel</name>
    <name type="synonym">Muraena anguilla</name>
    <dbReference type="NCBI Taxonomy" id="7936"/>
    <lineage>
        <taxon>Eukaryota</taxon>
        <taxon>Metazoa</taxon>
        <taxon>Chordata</taxon>
        <taxon>Craniata</taxon>
        <taxon>Vertebrata</taxon>
        <taxon>Euteleostomi</taxon>
        <taxon>Actinopterygii</taxon>
        <taxon>Neopterygii</taxon>
        <taxon>Teleostei</taxon>
        <taxon>Anguilliformes</taxon>
        <taxon>Anguillidae</taxon>
        <taxon>Anguilla</taxon>
    </lineage>
</organism>
<evidence type="ECO:0000256" key="1">
    <source>
        <dbReference type="SAM" id="Phobius"/>
    </source>
</evidence>
<protein>
    <submittedName>
        <fullName evidence="2">Uncharacterized protein</fullName>
    </submittedName>
</protein>
<keyword evidence="1" id="KW-0812">Transmembrane</keyword>
<evidence type="ECO:0000313" key="2">
    <source>
        <dbReference type="EMBL" id="JAH89075.1"/>
    </source>
</evidence>
<name>A0A0E9WHK7_ANGAN</name>
<accession>A0A0E9WHK7</accession>
<keyword evidence="1" id="KW-0472">Membrane</keyword>
<dbReference type="EMBL" id="GBXM01019502">
    <property type="protein sequence ID" value="JAH89075.1"/>
    <property type="molecule type" value="Transcribed_RNA"/>
</dbReference>
<reference evidence="2" key="2">
    <citation type="journal article" date="2015" name="Fish Shellfish Immunol.">
        <title>Early steps in the European eel (Anguilla anguilla)-Vibrio vulnificus interaction in the gills: Role of the RtxA13 toxin.</title>
        <authorList>
            <person name="Callol A."/>
            <person name="Pajuelo D."/>
            <person name="Ebbesson L."/>
            <person name="Teles M."/>
            <person name="MacKenzie S."/>
            <person name="Amaro C."/>
        </authorList>
    </citation>
    <scope>NUCLEOTIDE SEQUENCE</scope>
</reference>
<sequence>MPGDWVEYCGTVFCFISNFCFFKLVLSRLANYVLHKFRPEVNIN</sequence>
<feature type="transmembrane region" description="Helical" evidence="1">
    <location>
        <begin position="6"/>
        <end position="26"/>
    </location>
</feature>
<keyword evidence="1" id="KW-1133">Transmembrane helix</keyword>
<dbReference type="AlphaFoldDB" id="A0A0E9WHK7"/>
<reference evidence="2" key="1">
    <citation type="submission" date="2014-11" db="EMBL/GenBank/DDBJ databases">
        <authorList>
            <person name="Amaro Gonzalez C."/>
        </authorList>
    </citation>
    <scope>NUCLEOTIDE SEQUENCE</scope>
</reference>
<proteinExistence type="predicted"/>